<dbReference type="InterPro" id="IPR029057">
    <property type="entry name" value="PRTase-like"/>
</dbReference>
<accession>A0A1F5NB03</accession>
<dbReference type="AlphaFoldDB" id="A0A1F5NB03"/>
<feature type="domain" description="Phosphoribosyltransferase" evidence="2">
    <location>
        <begin position="127"/>
        <end position="215"/>
    </location>
</feature>
<dbReference type="SUPFAM" id="SSF53271">
    <property type="entry name" value="PRTase-like"/>
    <property type="match status" value="1"/>
</dbReference>
<evidence type="ECO:0000259" key="2">
    <source>
        <dbReference type="Pfam" id="PF00156"/>
    </source>
</evidence>
<dbReference type="CDD" id="cd06223">
    <property type="entry name" value="PRTases_typeI"/>
    <property type="match status" value="1"/>
</dbReference>
<dbReference type="Pfam" id="PF00156">
    <property type="entry name" value="Pribosyltran"/>
    <property type="match status" value="1"/>
</dbReference>
<dbReference type="InterPro" id="IPR051910">
    <property type="entry name" value="ComF/GntX_DNA_util-trans"/>
</dbReference>
<organism evidence="3 4">
    <name type="scientific">Candidatus Doudnabacteria bacterium RIFCSPHIGHO2_01_52_17</name>
    <dbReference type="NCBI Taxonomy" id="1817820"/>
    <lineage>
        <taxon>Bacteria</taxon>
        <taxon>Candidatus Doudnaibacteriota</taxon>
    </lineage>
</organism>
<dbReference type="EMBL" id="MFEG01000052">
    <property type="protein sequence ID" value="OGE74600.1"/>
    <property type="molecule type" value="Genomic_DNA"/>
</dbReference>
<dbReference type="PANTHER" id="PTHR47505">
    <property type="entry name" value="DNA UTILIZATION PROTEIN YHGH"/>
    <property type="match status" value="1"/>
</dbReference>
<comment type="similarity">
    <text evidence="1">Belongs to the ComF/GntX family.</text>
</comment>
<comment type="caution">
    <text evidence="3">The sequence shown here is derived from an EMBL/GenBank/DDBJ whole genome shotgun (WGS) entry which is preliminary data.</text>
</comment>
<protein>
    <recommendedName>
        <fullName evidence="2">Phosphoribosyltransferase domain-containing protein</fullName>
    </recommendedName>
</protein>
<evidence type="ECO:0000256" key="1">
    <source>
        <dbReference type="ARBA" id="ARBA00008007"/>
    </source>
</evidence>
<dbReference type="Proteomes" id="UP000176547">
    <property type="component" value="Unassembled WGS sequence"/>
</dbReference>
<gene>
    <name evidence="3" type="ORF">A3K06_02405</name>
</gene>
<dbReference type="InterPro" id="IPR000836">
    <property type="entry name" value="PRTase_dom"/>
</dbReference>
<sequence length="218" mass="24364">MPAFIHTILEKIADVLFPARCLGCRLPGGIFCETCRQKTQRKHREEMPLPHLDKIFSYGWYHDQILREALRRFKYHGTYGIAHPLAKMLHDILKPHLSSLGPETLIVPIPAHRARARERGYNQAELLARAFSEQISFPLGADILIKTKNTPSQISLKGRERLWNVKDSFGVQNAAALEGRTILLVDDISTTGATLSEAARVLKQAGAKKVIGLVVARG</sequence>
<reference evidence="3 4" key="1">
    <citation type="journal article" date="2016" name="Nat. Commun.">
        <title>Thousands of microbial genomes shed light on interconnected biogeochemical processes in an aquifer system.</title>
        <authorList>
            <person name="Anantharaman K."/>
            <person name="Brown C.T."/>
            <person name="Hug L.A."/>
            <person name="Sharon I."/>
            <person name="Castelle C.J."/>
            <person name="Probst A.J."/>
            <person name="Thomas B.C."/>
            <person name="Singh A."/>
            <person name="Wilkins M.J."/>
            <person name="Karaoz U."/>
            <person name="Brodie E.L."/>
            <person name="Williams K.H."/>
            <person name="Hubbard S.S."/>
            <person name="Banfield J.F."/>
        </authorList>
    </citation>
    <scope>NUCLEOTIDE SEQUENCE [LARGE SCALE GENOMIC DNA]</scope>
</reference>
<dbReference type="PANTHER" id="PTHR47505:SF1">
    <property type="entry name" value="DNA UTILIZATION PROTEIN YHGH"/>
    <property type="match status" value="1"/>
</dbReference>
<proteinExistence type="inferred from homology"/>
<name>A0A1F5NB03_9BACT</name>
<dbReference type="Gene3D" id="3.40.50.2020">
    <property type="match status" value="1"/>
</dbReference>
<evidence type="ECO:0000313" key="3">
    <source>
        <dbReference type="EMBL" id="OGE74600.1"/>
    </source>
</evidence>
<evidence type="ECO:0000313" key="4">
    <source>
        <dbReference type="Proteomes" id="UP000176547"/>
    </source>
</evidence>